<dbReference type="InterPro" id="IPR039315">
    <property type="entry name" value="CheW"/>
</dbReference>
<reference evidence="3" key="1">
    <citation type="submission" date="2020-05" db="EMBL/GenBank/DDBJ databases">
        <title>Genomic insights into acetone-butanol-ethanol (ABE) fermentation by sequencing solventogenic clostridia strains.</title>
        <authorList>
            <person name="Brown S."/>
        </authorList>
    </citation>
    <scope>NUCLEOTIDE SEQUENCE</scope>
    <source>
        <strain evidence="3">DJ126</strain>
    </source>
</reference>
<dbReference type="Gene3D" id="2.30.30.40">
    <property type="entry name" value="SH3 Domains"/>
    <property type="match status" value="3"/>
</dbReference>
<dbReference type="InterPro" id="IPR036061">
    <property type="entry name" value="CheW-like_dom_sf"/>
</dbReference>
<feature type="domain" description="CheW-like" evidence="2">
    <location>
        <begin position="137"/>
        <end position="278"/>
    </location>
</feature>
<evidence type="ECO:0000256" key="1">
    <source>
        <dbReference type="SAM" id="MobiDB-lite"/>
    </source>
</evidence>
<dbReference type="RefSeq" id="WP_077309034.1">
    <property type="nucleotide sequence ID" value="NZ_CP016090.1"/>
</dbReference>
<evidence type="ECO:0000313" key="4">
    <source>
        <dbReference type="Proteomes" id="UP000821656"/>
    </source>
</evidence>
<dbReference type="GO" id="GO:0007165">
    <property type="term" value="P:signal transduction"/>
    <property type="evidence" value="ECO:0007669"/>
    <property type="project" value="InterPro"/>
</dbReference>
<feature type="compositionally biased region" description="Basic residues" evidence="1">
    <location>
        <begin position="91"/>
        <end position="103"/>
    </location>
</feature>
<protein>
    <submittedName>
        <fullName evidence="3">Purine-binding chemotaxis protein CheW</fullName>
    </submittedName>
</protein>
<feature type="domain" description="CheW-like" evidence="2">
    <location>
        <begin position="304"/>
        <end position="446"/>
    </location>
</feature>
<dbReference type="EMBL" id="JABSXK010000001">
    <property type="protein sequence ID" value="NRV09952.1"/>
    <property type="molecule type" value="Genomic_DNA"/>
</dbReference>
<dbReference type="Pfam" id="PF01584">
    <property type="entry name" value="CheW"/>
    <property type="match status" value="3"/>
</dbReference>
<evidence type="ECO:0000313" key="3">
    <source>
        <dbReference type="EMBL" id="NRV09952.1"/>
    </source>
</evidence>
<proteinExistence type="predicted"/>
<dbReference type="SUPFAM" id="SSF50341">
    <property type="entry name" value="CheW-like"/>
    <property type="match status" value="3"/>
</dbReference>
<gene>
    <name evidence="3" type="ORF">DFH45_002915</name>
</gene>
<comment type="caution">
    <text evidence="3">The sequence shown here is derived from an EMBL/GenBank/DDBJ whole genome shotgun (WGS) entry which is preliminary data.</text>
</comment>
<dbReference type="SMART" id="SM00260">
    <property type="entry name" value="CheW"/>
    <property type="match status" value="3"/>
</dbReference>
<accession>A0A9Q5CTC8</accession>
<dbReference type="PANTHER" id="PTHR22617">
    <property type="entry name" value="CHEMOTAXIS SENSOR HISTIDINE KINASE-RELATED"/>
    <property type="match status" value="1"/>
</dbReference>
<dbReference type="PROSITE" id="PS50851">
    <property type="entry name" value="CHEW"/>
    <property type="match status" value="3"/>
</dbReference>
<dbReference type="Gene3D" id="2.40.50.180">
    <property type="entry name" value="CheA-289, Domain 4"/>
    <property type="match status" value="3"/>
</dbReference>
<dbReference type="AlphaFoldDB" id="A0A9Q5CTC8"/>
<evidence type="ECO:0000259" key="2">
    <source>
        <dbReference type="PROSITE" id="PS50851"/>
    </source>
</evidence>
<sequence length="614" mass="69224">MPRGKVNKELINSIDKIKLEINQKKQRAKEIHKSNGLITEKDNLSNNNLELSKSDNNKTISKVSKGKEDINNGIKSTSKVREVANKAPKSTSKRNKSVRKKHKSKDEKNKVISEENKNVSNVIEIIDKSKVYETINKDKYVVFMLNNEEYAIELFNVKEIVRVPEIRKVLNSMYIEGLCNLRGELVTIIDIHKRYNISQSECSDNSRVIVMEFNGCIVGIIVDKVSQVLDVEKAAIKLIHENSNDTKEGCIDGVIMLENGKRLIMIMDAQSIVNINGLGGSLTNVHKQEHQKISVFATENNEESIQLIIFSINSVEYAFHISEIKEIIRIPKIAKPPNVSSFIEGVISLRNELIGVINLSKIINMNSESINENGSILIVDIGTLTYGVIVDKVSEVKLIYKKDLLKPSQVVGNIDVKIVKEFGNIDNGKRVVTVLDTNNLIDLKELQCNLKVDKKEDVSNNSDKDLLVSKKTTESIVIFKIENEEYGIRINSVEEINIISKITGFPNEENFVEGLVNLRGDMIPIINIRRFFGLDSQYNDSNCKILIVRIKNKKAGIRIDSASEVVSFSEDIFQKYPDGLNSENNKRCIDGMIKLNDGSRIVLSLNLDAVFNFM</sequence>
<dbReference type="GO" id="GO:0006935">
    <property type="term" value="P:chemotaxis"/>
    <property type="evidence" value="ECO:0007669"/>
    <property type="project" value="InterPro"/>
</dbReference>
<feature type="region of interest" description="Disordered" evidence="1">
    <location>
        <begin position="25"/>
        <end position="112"/>
    </location>
</feature>
<dbReference type="InterPro" id="IPR002545">
    <property type="entry name" value="CheW-lke_dom"/>
</dbReference>
<feature type="domain" description="CheW-like" evidence="2">
    <location>
        <begin position="473"/>
        <end position="614"/>
    </location>
</feature>
<name>A0A9Q5CTC8_CLOBE</name>
<dbReference type="Proteomes" id="UP000821656">
    <property type="component" value="Unassembled WGS sequence"/>
</dbReference>
<organism evidence="3 4">
    <name type="scientific">Clostridium beijerinckii</name>
    <name type="common">Clostridium MP</name>
    <dbReference type="NCBI Taxonomy" id="1520"/>
    <lineage>
        <taxon>Bacteria</taxon>
        <taxon>Bacillati</taxon>
        <taxon>Bacillota</taxon>
        <taxon>Clostridia</taxon>
        <taxon>Eubacteriales</taxon>
        <taxon>Clostridiaceae</taxon>
        <taxon>Clostridium</taxon>
    </lineage>
</organism>
<dbReference type="PANTHER" id="PTHR22617:SF23">
    <property type="entry name" value="CHEMOTAXIS PROTEIN CHEW"/>
    <property type="match status" value="1"/>
</dbReference>
<dbReference type="GO" id="GO:0005829">
    <property type="term" value="C:cytosol"/>
    <property type="evidence" value="ECO:0007669"/>
    <property type="project" value="TreeGrafter"/>
</dbReference>
<feature type="compositionally biased region" description="Basic and acidic residues" evidence="1">
    <location>
        <begin position="25"/>
        <end position="43"/>
    </location>
</feature>